<protein>
    <recommendedName>
        <fullName evidence="3">RRM domain-containing protein</fullName>
    </recommendedName>
</protein>
<dbReference type="PANTHER" id="PTHR12311:SF7">
    <property type="entry name" value="ACTIVATOR OF BASAL TRANSCRIPTION 1"/>
    <property type="match status" value="1"/>
</dbReference>
<dbReference type="Proteomes" id="UP000030690">
    <property type="component" value="Unassembled WGS sequence"/>
</dbReference>
<dbReference type="PANTHER" id="PTHR12311">
    <property type="entry name" value="ACTIVATOR OF BASAL TRANSCRIPTION 1"/>
    <property type="match status" value="1"/>
</dbReference>
<dbReference type="Gene3D" id="3.30.70.330">
    <property type="match status" value="1"/>
</dbReference>
<name>A0A024V884_PLAFA</name>
<dbReference type="InterPro" id="IPR035979">
    <property type="entry name" value="RBD_domain_sf"/>
</dbReference>
<reference evidence="1 2" key="1">
    <citation type="submission" date="2013-02" db="EMBL/GenBank/DDBJ databases">
        <title>The Genome Annotation of Plasmodium falciparum Vietnam Oak-Knoll (FVO).</title>
        <authorList>
            <consortium name="The Broad Institute Genome Sequencing Platform"/>
            <consortium name="The Broad Institute Genome Sequencing Center for Infectious Disease"/>
            <person name="Neafsey D."/>
            <person name="Hoffman S."/>
            <person name="Volkman S."/>
            <person name="Rosenthal P."/>
            <person name="Walker B."/>
            <person name="Young S.K."/>
            <person name="Zeng Q."/>
            <person name="Gargeya S."/>
            <person name="Fitzgerald M."/>
            <person name="Haas B."/>
            <person name="Abouelleil A."/>
            <person name="Allen A.W."/>
            <person name="Alvarado L."/>
            <person name="Arachchi H.M."/>
            <person name="Berlin A.M."/>
            <person name="Chapman S.B."/>
            <person name="Gainer-Dewar J."/>
            <person name="Goldberg J."/>
            <person name="Griggs A."/>
            <person name="Gujja S."/>
            <person name="Hansen M."/>
            <person name="Howarth C."/>
            <person name="Imamovic A."/>
            <person name="Ireland A."/>
            <person name="Larimer J."/>
            <person name="McCowan C."/>
            <person name="Murphy C."/>
            <person name="Pearson M."/>
            <person name="Poon T.W."/>
            <person name="Priest M."/>
            <person name="Roberts A."/>
            <person name="Saif S."/>
            <person name="Shea T."/>
            <person name="Sisk P."/>
            <person name="Sykes S."/>
            <person name="Wortman J."/>
            <person name="Nusbaum C."/>
            <person name="Birren B."/>
        </authorList>
    </citation>
    <scope>NUCLEOTIDE SEQUENCE [LARGE SCALE GENOMIC DNA]</scope>
    <source>
        <strain evidence="2">Vietnam Oak-Knoll (FVO)</strain>
    </source>
</reference>
<dbReference type="GO" id="GO:0005730">
    <property type="term" value="C:nucleolus"/>
    <property type="evidence" value="ECO:0007669"/>
    <property type="project" value="TreeGrafter"/>
</dbReference>
<evidence type="ECO:0008006" key="3">
    <source>
        <dbReference type="Google" id="ProtNLM"/>
    </source>
</evidence>
<proteinExistence type="predicted"/>
<reference evidence="1 2" key="2">
    <citation type="submission" date="2013-02" db="EMBL/GenBank/DDBJ databases">
        <title>The Genome Sequence of Plasmodium falciparum Vietnam Oak-Knoll (FVO).</title>
        <authorList>
            <consortium name="The Broad Institute Genome Sequencing Platform"/>
            <consortium name="The Broad Institute Genome Sequencing Center for Infectious Disease"/>
            <person name="Neafsey D."/>
            <person name="Cheeseman I."/>
            <person name="Volkman S."/>
            <person name="Adams J."/>
            <person name="Walker B."/>
            <person name="Young S.K."/>
            <person name="Zeng Q."/>
            <person name="Gargeya S."/>
            <person name="Fitzgerald M."/>
            <person name="Haas B."/>
            <person name="Abouelleil A."/>
            <person name="Alvarado L."/>
            <person name="Arachchi H.M."/>
            <person name="Berlin A.M."/>
            <person name="Chapman S.B."/>
            <person name="Dewar J."/>
            <person name="Goldberg J."/>
            <person name="Griggs A."/>
            <person name="Gujja S."/>
            <person name="Hansen M."/>
            <person name="Howarth C."/>
            <person name="Imamovic A."/>
            <person name="Larimer J."/>
            <person name="McCowan C."/>
            <person name="Murphy C."/>
            <person name="Neiman D."/>
            <person name="Pearson M."/>
            <person name="Priest M."/>
            <person name="Roberts A."/>
            <person name="Saif S."/>
            <person name="Shea T."/>
            <person name="Sisk P."/>
            <person name="Sykes S."/>
            <person name="Wortman J."/>
            <person name="Nusbaum C."/>
            <person name="Birren B."/>
        </authorList>
    </citation>
    <scope>NUCLEOTIDE SEQUENCE [LARGE SCALE GENOMIC DNA]</scope>
    <source>
        <strain evidence="2">Vietnam Oak-Knoll (FVO)</strain>
    </source>
</reference>
<evidence type="ECO:0000313" key="1">
    <source>
        <dbReference type="EMBL" id="ETW19208.1"/>
    </source>
</evidence>
<dbReference type="InterPro" id="IPR039119">
    <property type="entry name" value="ABT1/Esf2"/>
</dbReference>
<organism evidence="1 2">
    <name type="scientific">Plasmodium falciparum Vietnam Oak-Knoll</name>
    <name type="common">FVO</name>
    <dbReference type="NCBI Taxonomy" id="1036723"/>
    <lineage>
        <taxon>Eukaryota</taxon>
        <taxon>Sar</taxon>
        <taxon>Alveolata</taxon>
        <taxon>Apicomplexa</taxon>
        <taxon>Aconoidasida</taxon>
        <taxon>Haemosporida</taxon>
        <taxon>Plasmodiidae</taxon>
        <taxon>Plasmodium</taxon>
        <taxon>Plasmodium (Laverania)</taxon>
    </lineage>
</organism>
<dbReference type="SUPFAM" id="SSF54928">
    <property type="entry name" value="RNA-binding domain, RBD"/>
    <property type="match status" value="1"/>
</dbReference>
<dbReference type="AlphaFoldDB" id="A0A024V884"/>
<gene>
    <name evidence="1" type="ORF">PFFVO_01782</name>
</gene>
<sequence>MDEKKDENKIVDERFQLNDKLWQEVKREESKRGIIYLSYVPIGLSVSKIREIFCKYGDVDKIHLNKINEEDMNIMSKGKNEVKKEKKEKKKRNKNKYQDGYIEFLNKKDAIKVESLLNNQPIGGKKRKNILREHFWHIKYIKNMTWNDLISSVLFRNISRKDKLQYSLKNMYKSYDQFLENNINDHNKKTKKRKYSSDPKGTKKLNFLTIKKSKEGNEEKNNMNLETMKNITHEEKNVNNEIKDKGKTVSSNLLKCFM</sequence>
<dbReference type="GO" id="GO:0000447">
    <property type="term" value="P:endonucleolytic cleavage in ITS1 to separate SSU-rRNA from 5.8S rRNA and LSU-rRNA from tricistronic rRNA transcript (SSU-rRNA, 5.8S rRNA, LSU-rRNA)"/>
    <property type="evidence" value="ECO:0007669"/>
    <property type="project" value="TreeGrafter"/>
</dbReference>
<dbReference type="FunFam" id="3.30.70.330:FF:000832">
    <property type="entry name" value="Small subunit rRNA processing protein, putative"/>
    <property type="match status" value="1"/>
</dbReference>
<dbReference type="OrthoDB" id="287393at2759"/>
<evidence type="ECO:0000313" key="2">
    <source>
        <dbReference type="Proteomes" id="UP000030690"/>
    </source>
</evidence>
<dbReference type="EMBL" id="KI925068">
    <property type="protein sequence ID" value="ETW19208.1"/>
    <property type="molecule type" value="Genomic_DNA"/>
</dbReference>
<dbReference type="GO" id="GO:0000472">
    <property type="term" value="P:endonucleolytic cleavage to generate mature 5'-end of SSU-rRNA from (SSU-rRNA, 5.8S rRNA, LSU-rRNA)"/>
    <property type="evidence" value="ECO:0007669"/>
    <property type="project" value="TreeGrafter"/>
</dbReference>
<dbReference type="GO" id="GO:0003723">
    <property type="term" value="F:RNA binding"/>
    <property type="evidence" value="ECO:0007669"/>
    <property type="project" value="TreeGrafter"/>
</dbReference>
<dbReference type="GO" id="GO:0000480">
    <property type="term" value="P:endonucleolytic cleavage in 5'-ETS of tricistronic rRNA transcript (SSU-rRNA, 5.8S rRNA, LSU-rRNA)"/>
    <property type="evidence" value="ECO:0007669"/>
    <property type="project" value="TreeGrafter"/>
</dbReference>
<accession>A0A024V884</accession>
<dbReference type="GO" id="GO:0034462">
    <property type="term" value="P:small-subunit processome assembly"/>
    <property type="evidence" value="ECO:0007669"/>
    <property type="project" value="TreeGrafter"/>
</dbReference>
<dbReference type="InterPro" id="IPR012677">
    <property type="entry name" value="Nucleotide-bd_a/b_plait_sf"/>
</dbReference>